<comment type="similarity">
    <text evidence="2">Belongs to the FARP (FMRFamide related peptide) family.</text>
</comment>
<feature type="chain" id="PRO_5045349607" evidence="7">
    <location>
        <begin position="21"/>
        <end position="506"/>
    </location>
</feature>
<dbReference type="GeneID" id="106457808"/>
<evidence type="ECO:0000256" key="5">
    <source>
        <dbReference type="ARBA" id="ARBA00022815"/>
    </source>
</evidence>
<dbReference type="InterPro" id="IPR051041">
    <property type="entry name" value="FMRFamide-related_np"/>
</dbReference>
<evidence type="ECO:0000313" key="9">
    <source>
        <dbReference type="RefSeq" id="XP_013772712.1"/>
    </source>
</evidence>
<evidence type="ECO:0000313" key="8">
    <source>
        <dbReference type="Proteomes" id="UP000694941"/>
    </source>
</evidence>
<reference evidence="9" key="1">
    <citation type="submission" date="2025-08" db="UniProtKB">
        <authorList>
            <consortium name="RefSeq"/>
        </authorList>
    </citation>
    <scope>IDENTIFICATION</scope>
    <source>
        <tissue evidence="9">Muscle</tissue>
    </source>
</reference>
<name>A0ABM1B190_LIMPO</name>
<keyword evidence="5" id="KW-0027">Amidation</keyword>
<dbReference type="PANTHER" id="PTHR20986:SF22">
    <property type="entry name" value="FMRFAMIDE-RELATED PEPTIDES"/>
    <property type="match status" value="1"/>
</dbReference>
<evidence type="ECO:0000256" key="6">
    <source>
        <dbReference type="ARBA" id="ARBA00023320"/>
    </source>
</evidence>
<dbReference type="Proteomes" id="UP000694941">
    <property type="component" value="Unplaced"/>
</dbReference>
<accession>A0ABM1B190</accession>
<sequence>MTQGTSLVMLLCTCMAVVCGEVAKQKDGPENAESIKSTDMNLLPIAETKYSASRPVKRFENVSPIFFTDLLQALAEASKRNHQRVNFGRRATENSGHQLLHFGKRDGSRYFGQDLTDTTSTNNYVKRDQASDHIGLSKNPRYEPGLILHFLLDQVENFPYQRLTREGLKRSNDHNIMSFGKRSGQKNNPFSPVLEVLGDRLISSPNTDLKSFIKRTNDHNIMSFGKRFPEDYGTREDSKHNGHKTLYFGKKSEENRGNGHTILYFGKKSDDANNDGDNKMFSFGKKAGAEEKSGGHRILYFGKRPSVEEPAKGHQFMYFGKRFLNDVFFHPDGLTTMKDLASPTEQDQFEKKAHSIIHFGKRPVSSIILPRSGKIANEPETNDENSSLYQPLELFLADDVNDKKAVVFQDHAGEKEHRQKRGANPTEISNQLLLNRFSPIPFPFYVSHSFALPSDSSVEADLVEDRFPENYPSLLASPESYYHRQDRDFRIPTQREINKNMFLHFG</sequence>
<dbReference type="RefSeq" id="XP_013772712.1">
    <property type="nucleotide sequence ID" value="XM_013917258.2"/>
</dbReference>
<evidence type="ECO:0000256" key="7">
    <source>
        <dbReference type="SAM" id="SignalP"/>
    </source>
</evidence>
<evidence type="ECO:0000256" key="3">
    <source>
        <dbReference type="ARBA" id="ARBA00022525"/>
    </source>
</evidence>
<proteinExistence type="inferred from homology"/>
<evidence type="ECO:0000256" key="4">
    <source>
        <dbReference type="ARBA" id="ARBA00022737"/>
    </source>
</evidence>
<evidence type="ECO:0000256" key="1">
    <source>
        <dbReference type="ARBA" id="ARBA00004613"/>
    </source>
</evidence>
<keyword evidence="8" id="KW-1185">Reference proteome</keyword>
<feature type="signal peptide" evidence="7">
    <location>
        <begin position="1"/>
        <end position="20"/>
    </location>
</feature>
<organism evidence="8 9">
    <name type="scientific">Limulus polyphemus</name>
    <name type="common">Atlantic horseshoe crab</name>
    <dbReference type="NCBI Taxonomy" id="6850"/>
    <lineage>
        <taxon>Eukaryota</taxon>
        <taxon>Metazoa</taxon>
        <taxon>Ecdysozoa</taxon>
        <taxon>Arthropoda</taxon>
        <taxon>Chelicerata</taxon>
        <taxon>Merostomata</taxon>
        <taxon>Xiphosura</taxon>
        <taxon>Limulidae</taxon>
        <taxon>Limulus</taxon>
    </lineage>
</organism>
<protein>
    <submittedName>
        <fullName evidence="9">Uncharacterized protein LOC106457808</fullName>
    </submittedName>
</protein>
<dbReference type="PANTHER" id="PTHR20986">
    <property type="entry name" value="FMRFAMIDE-RELATED PEPTIDES"/>
    <property type="match status" value="1"/>
</dbReference>
<keyword evidence="4" id="KW-0677">Repeat</keyword>
<keyword evidence="7" id="KW-0732">Signal</keyword>
<evidence type="ECO:0000256" key="2">
    <source>
        <dbReference type="ARBA" id="ARBA00006356"/>
    </source>
</evidence>
<keyword evidence="3" id="KW-0964">Secreted</keyword>
<gene>
    <name evidence="9" type="primary">LOC106457808</name>
</gene>
<keyword evidence="6" id="KW-0527">Neuropeptide</keyword>
<comment type="subcellular location">
    <subcellularLocation>
        <location evidence="1">Secreted</location>
    </subcellularLocation>
</comment>